<dbReference type="GO" id="GO:0003856">
    <property type="term" value="F:3-dehydroquinate synthase activity"/>
    <property type="evidence" value="ECO:0007669"/>
    <property type="project" value="UniProtKB-UniRule"/>
</dbReference>
<dbReference type="Proteomes" id="UP000199312">
    <property type="component" value="Unassembled WGS sequence"/>
</dbReference>
<dbReference type="NCBIfam" id="TIGR01357">
    <property type="entry name" value="aroB"/>
    <property type="match status" value="1"/>
</dbReference>
<dbReference type="PANTHER" id="PTHR43622">
    <property type="entry name" value="3-DEHYDROQUINATE SYNTHASE"/>
    <property type="match status" value="1"/>
</dbReference>
<evidence type="ECO:0000256" key="7">
    <source>
        <dbReference type="ARBA" id="ARBA00022833"/>
    </source>
</evidence>
<protein>
    <recommendedName>
        <fullName evidence="11">3-dehydroquinate synthase</fullName>
        <ecNumber evidence="11">4.2.3.4</ecNumber>
    </recommendedName>
</protein>
<keyword evidence="5" id="KW-0479">Metal-binding</keyword>
<dbReference type="PANTHER" id="PTHR43622:SF1">
    <property type="entry name" value="3-DEHYDROQUINATE SYNTHASE"/>
    <property type="match status" value="1"/>
</dbReference>
<feature type="domain" description="3-dehydroquinate synthase C-terminal" evidence="13">
    <location>
        <begin position="176"/>
        <end position="319"/>
    </location>
</feature>
<evidence type="ECO:0000256" key="11">
    <source>
        <dbReference type="NCBIfam" id="TIGR01357"/>
    </source>
</evidence>
<keyword evidence="15" id="KW-1185">Reference proteome</keyword>
<evidence type="ECO:0000256" key="6">
    <source>
        <dbReference type="ARBA" id="ARBA00022741"/>
    </source>
</evidence>
<keyword evidence="6" id="KW-0547">Nucleotide-binding</keyword>
<dbReference type="FunFam" id="3.40.50.1970:FF:000007">
    <property type="entry name" value="Pentafunctional AROM polypeptide"/>
    <property type="match status" value="1"/>
</dbReference>
<dbReference type="GO" id="GO:0009073">
    <property type="term" value="P:aromatic amino acid family biosynthetic process"/>
    <property type="evidence" value="ECO:0007669"/>
    <property type="project" value="InterPro"/>
</dbReference>
<dbReference type="RefSeq" id="WP_090222965.1">
    <property type="nucleotide sequence ID" value="NZ_FOZP01000001.1"/>
</dbReference>
<dbReference type="InterPro" id="IPR030960">
    <property type="entry name" value="DHQS/DOIS_N"/>
</dbReference>
<dbReference type="OrthoDB" id="9806583at2"/>
<evidence type="ECO:0000313" key="14">
    <source>
        <dbReference type="EMBL" id="SFS34334.1"/>
    </source>
</evidence>
<keyword evidence="8" id="KW-0520">NAD</keyword>
<keyword evidence="10" id="KW-0170">Cobalt</keyword>
<dbReference type="InterPro" id="IPR016037">
    <property type="entry name" value="DHQ_synth_AroB"/>
</dbReference>
<name>A0A1I6P2B8_9FLAO</name>
<reference evidence="15" key="1">
    <citation type="submission" date="2016-10" db="EMBL/GenBank/DDBJ databases">
        <authorList>
            <person name="Varghese N."/>
            <person name="Submissions S."/>
        </authorList>
    </citation>
    <scope>NUCLEOTIDE SEQUENCE [LARGE SCALE GENOMIC DNA]</scope>
    <source>
        <strain evidence="15">DSM 24450</strain>
    </source>
</reference>
<evidence type="ECO:0000259" key="12">
    <source>
        <dbReference type="Pfam" id="PF01761"/>
    </source>
</evidence>
<keyword evidence="7" id="KW-0862">Zinc</keyword>
<gene>
    <name evidence="14" type="ORF">SAMN04488006_0826</name>
</gene>
<dbReference type="GO" id="GO:0000166">
    <property type="term" value="F:nucleotide binding"/>
    <property type="evidence" value="ECO:0007669"/>
    <property type="project" value="UniProtKB-KW"/>
</dbReference>
<dbReference type="Gene3D" id="1.20.1090.10">
    <property type="entry name" value="Dehydroquinate synthase-like - alpha domain"/>
    <property type="match status" value="1"/>
</dbReference>
<evidence type="ECO:0000256" key="9">
    <source>
        <dbReference type="ARBA" id="ARBA00023239"/>
    </source>
</evidence>
<keyword evidence="9" id="KW-0456">Lyase</keyword>
<dbReference type="EMBL" id="FOZP01000001">
    <property type="protein sequence ID" value="SFS34334.1"/>
    <property type="molecule type" value="Genomic_DNA"/>
</dbReference>
<dbReference type="EC" id="4.2.3.4" evidence="11"/>
<sequence>MTPILSNNYYVNFQDDAYKKLNSFVANYNPSIIFVLVDENTNENCLPILLQKLECKVIIEIIEIESGEENKNLDTCSGVWHALTELGADRKSLLINLGGGVITDLGGFVASCFKRGIAFVNIPTTLLSMVDASVGGKTGVDLGVLKNQIGLFSDPEMVLIDTTYLDTISERELRSGLAEILKYGLSYDVKLWNEIISFNELSIKNISKLIHRSIQIKNEVVTEDPKETGLRKILNFGHTLGHAVESYFLETETKEKLTHGEAIVIGMITETFISQKLLNFPENKLAEIKEVLIKIYGKITIEPADYQPILDLLIHDKKNVGGKVNFVLLSDFEKFKLDSKVEKELLIAALDFYNV</sequence>
<dbReference type="Pfam" id="PF01761">
    <property type="entry name" value="DHQ_synthase"/>
    <property type="match status" value="1"/>
</dbReference>
<evidence type="ECO:0000256" key="4">
    <source>
        <dbReference type="ARBA" id="ARBA00003485"/>
    </source>
</evidence>
<dbReference type="Pfam" id="PF24621">
    <property type="entry name" value="DHQS_C"/>
    <property type="match status" value="1"/>
</dbReference>
<evidence type="ECO:0000256" key="2">
    <source>
        <dbReference type="ARBA" id="ARBA00001941"/>
    </source>
</evidence>
<evidence type="ECO:0000259" key="13">
    <source>
        <dbReference type="Pfam" id="PF24621"/>
    </source>
</evidence>
<dbReference type="Gene3D" id="3.40.50.1970">
    <property type="match status" value="1"/>
</dbReference>
<dbReference type="CDD" id="cd08195">
    <property type="entry name" value="DHQS"/>
    <property type="match status" value="1"/>
</dbReference>
<dbReference type="SUPFAM" id="SSF56796">
    <property type="entry name" value="Dehydroquinate synthase-like"/>
    <property type="match status" value="1"/>
</dbReference>
<dbReference type="InterPro" id="IPR050071">
    <property type="entry name" value="Dehydroquinate_synthase"/>
</dbReference>
<evidence type="ECO:0000256" key="5">
    <source>
        <dbReference type="ARBA" id="ARBA00022723"/>
    </source>
</evidence>
<dbReference type="GO" id="GO:0046872">
    <property type="term" value="F:metal ion binding"/>
    <property type="evidence" value="ECO:0007669"/>
    <property type="project" value="UniProtKB-KW"/>
</dbReference>
<feature type="domain" description="3-dehydroquinate synthase N-terminal" evidence="12">
    <location>
        <begin position="62"/>
        <end position="174"/>
    </location>
</feature>
<evidence type="ECO:0000256" key="1">
    <source>
        <dbReference type="ARBA" id="ARBA00001911"/>
    </source>
</evidence>
<dbReference type="InterPro" id="IPR056179">
    <property type="entry name" value="DHQS_C"/>
</dbReference>
<proteinExistence type="predicted"/>
<comment type="cofactor">
    <cofactor evidence="2">
        <name>Co(2+)</name>
        <dbReference type="ChEBI" id="CHEBI:48828"/>
    </cofactor>
</comment>
<dbReference type="GO" id="GO:0009423">
    <property type="term" value="P:chorismate biosynthetic process"/>
    <property type="evidence" value="ECO:0007669"/>
    <property type="project" value="UniProtKB-UniRule"/>
</dbReference>
<comment type="function">
    <text evidence="4">Catalyzes the conversion of 3-deoxy-D-arabino-heptulosonate 7-phosphate (DAHP) to dehydroquinate (DHQ).</text>
</comment>
<organism evidence="14 15">
    <name type="scientific">Lutibacter maritimus</name>
    <dbReference type="NCBI Taxonomy" id="593133"/>
    <lineage>
        <taxon>Bacteria</taxon>
        <taxon>Pseudomonadati</taxon>
        <taxon>Bacteroidota</taxon>
        <taxon>Flavobacteriia</taxon>
        <taxon>Flavobacteriales</taxon>
        <taxon>Flavobacteriaceae</taxon>
        <taxon>Lutibacter</taxon>
    </lineage>
</organism>
<evidence type="ECO:0000256" key="8">
    <source>
        <dbReference type="ARBA" id="ARBA00023027"/>
    </source>
</evidence>
<evidence type="ECO:0000313" key="15">
    <source>
        <dbReference type="Proteomes" id="UP000199312"/>
    </source>
</evidence>
<evidence type="ECO:0000256" key="10">
    <source>
        <dbReference type="ARBA" id="ARBA00023285"/>
    </source>
</evidence>
<dbReference type="GO" id="GO:0005737">
    <property type="term" value="C:cytoplasm"/>
    <property type="evidence" value="ECO:0007669"/>
    <property type="project" value="InterPro"/>
</dbReference>
<dbReference type="InterPro" id="IPR030963">
    <property type="entry name" value="DHQ_synth_fam"/>
</dbReference>
<dbReference type="STRING" id="593133.SAMN04488006_0826"/>
<dbReference type="PIRSF" id="PIRSF001455">
    <property type="entry name" value="DHQ_synth"/>
    <property type="match status" value="1"/>
</dbReference>
<dbReference type="AlphaFoldDB" id="A0A1I6P2B8"/>
<comment type="cofactor">
    <cofactor evidence="3">
        <name>Zn(2+)</name>
        <dbReference type="ChEBI" id="CHEBI:29105"/>
    </cofactor>
</comment>
<evidence type="ECO:0000256" key="3">
    <source>
        <dbReference type="ARBA" id="ARBA00001947"/>
    </source>
</evidence>
<accession>A0A1I6P2B8</accession>
<comment type="cofactor">
    <cofactor evidence="1">
        <name>NAD(+)</name>
        <dbReference type="ChEBI" id="CHEBI:57540"/>
    </cofactor>
</comment>